<keyword evidence="11" id="KW-1185">Reference proteome</keyword>
<gene>
    <name evidence="10" type="ORF">Sjap_026339</name>
</gene>
<keyword evidence="4" id="KW-0964">Secreted</keyword>
<comment type="pathway">
    <text evidence="2 8">Glycan metabolism; pectin degradation; 2-dehydro-3-deoxy-D-gluconate from pectin: step 1/5.</text>
</comment>
<accession>A0AAP0EB82</accession>
<evidence type="ECO:0000313" key="11">
    <source>
        <dbReference type="Proteomes" id="UP001417504"/>
    </source>
</evidence>
<comment type="subcellular location">
    <subcellularLocation>
        <location evidence="1">Secreted</location>
        <location evidence="1">Cell wall</location>
    </subcellularLocation>
</comment>
<dbReference type="PANTHER" id="PTHR31707">
    <property type="entry name" value="PECTINESTERASE"/>
    <property type="match status" value="1"/>
</dbReference>
<evidence type="ECO:0000256" key="3">
    <source>
        <dbReference type="ARBA" id="ARBA00013229"/>
    </source>
</evidence>
<dbReference type="InterPro" id="IPR012334">
    <property type="entry name" value="Pectin_lyas_fold"/>
</dbReference>
<evidence type="ECO:0000256" key="2">
    <source>
        <dbReference type="ARBA" id="ARBA00005184"/>
    </source>
</evidence>
<sequence>MARSTELFELEDGFPDWISKSDQKVMESSIDKIEANVTVSKDGSGNYTTINEAAQFAPTMSYYRYVIHVRAGGYEEAVQIDENKHNLMLIGDGMDKTIITGESQLTNGDYFIAQDLCIQNTAGPENYQAVALRVSSDRTVIHRCKIIAFQDTHYAHANRQFYKDCYISGTVDFIFGDSTTVLQGCTLAPRKPMEGQKNMLTAQGRTDPNQNTGISIQFCTIIPTDDLEPVKHLYPTFLGRPWKNLSRTVVMKSNIGDIIDPADWFECDGDLNLNTCYYGEYKN</sequence>
<dbReference type="SUPFAM" id="SSF51126">
    <property type="entry name" value="Pectin lyase-like"/>
    <property type="match status" value="1"/>
</dbReference>
<keyword evidence="4" id="KW-0134">Cell wall</keyword>
<feature type="active site" evidence="7">
    <location>
        <position position="172"/>
    </location>
</feature>
<dbReference type="Proteomes" id="UP001417504">
    <property type="component" value="Unassembled WGS sequence"/>
</dbReference>
<dbReference type="InterPro" id="IPR011050">
    <property type="entry name" value="Pectin_lyase_fold/virulence"/>
</dbReference>
<proteinExistence type="predicted"/>
<evidence type="ECO:0000256" key="8">
    <source>
        <dbReference type="RuleBase" id="RU000589"/>
    </source>
</evidence>
<dbReference type="InterPro" id="IPR033131">
    <property type="entry name" value="Pectinesterase_Asp_AS"/>
</dbReference>
<dbReference type="EMBL" id="JBBNAE010000011">
    <property type="protein sequence ID" value="KAK9085928.1"/>
    <property type="molecule type" value="Genomic_DNA"/>
</dbReference>
<feature type="domain" description="Pectinesterase catalytic" evidence="9">
    <location>
        <begin position="36"/>
        <end position="283"/>
    </location>
</feature>
<evidence type="ECO:0000256" key="7">
    <source>
        <dbReference type="PROSITE-ProRule" id="PRU10040"/>
    </source>
</evidence>
<keyword evidence="5 8" id="KW-0378">Hydrolase</keyword>
<organism evidence="10 11">
    <name type="scientific">Stephania japonica</name>
    <dbReference type="NCBI Taxonomy" id="461633"/>
    <lineage>
        <taxon>Eukaryota</taxon>
        <taxon>Viridiplantae</taxon>
        <taxon>Streptophyta</taxon>
        <taxon>Embryophyta</taxon>
        <taxon>Tracheophyta</taxon>
        <taxon>Spermatophyta</taxon>
        <taxon>Magnoliopsida</taxon>
        <taxon>Ranunculales</taxon>
        <taxon>Menispermaceae</taxon>
        <taxon>Menispermoideae</taxon>
        <taxon>Cissampelideae</taxon>
        <taxon>Stephania</taxon>
    </lineage>
</organism>
<evidence type="ECO:0000256" key="1">
    <source>
        <dbReference type="ARBA" id="ARBA00004191"/>
    </source>
</evidence>
<dbReference type="AlphaFoldDB" id="A0AAP0EB82"/>
<dbReference type="GO" id="GO:0045490">
    <property type="term" value="P:pectin catabolic process"/>
    <property type="evidence" value="ECO:0007669"/>
    <property type="project" value="UniProtKB-UniRule"/>
</dbReference>
<evidence type="ECO:0000259" key="9">
    <source>
        <dbReference type="Pfam" id="PF01095"/>
    </source>
</evidence>
<protein>
    <recommendedName>
        <fullName evidence="3 8">Pectinesterase</fullName>
        <ecNumber evidence="3 8">3.1.1.11</ecNumber>
    </recommendedName>
</protein>
<dbReference type="GO" id="GO:0042545">
    <property type="term" value="P:cell wall modification"/>
    <property type="evidence" value="ECO:0007669"/>
    <property type="project" value="UniProtKB-UniRule"/>
</dbReference>
<evidence type="ECO:0000256" key="6">
    <source>
        <dbReference type="ARBA" id="ARBA00023085"/>
    </source>
</evidence>
<evidence type="ECO:0000313" key="10">
    <source>
        <dbReference type="EMBL" id="KAK9085928.1"/>
    </source>
</evidence>
<dbReference type="FunFam" id="2.160.20.10:FF:000029">
    <property type="entry name" value="Pectinesterase 4"/>
    <property type="match status" value="1"/>
</dbReference>
<reference evidence="10 11" key="1">
    <citation type="submission" date="2024-01" db="EMBL/GenBank/DDBJ databases">
        <title>Genome assemblies of Stephania.</title>
        <authorList>
            <person name="Yang L."/>
        </authorList>
    </citation>
    <scope>NUCLEOTIDE SEQUENCE [LARGE SCALE GENOMIC DNA]</scope>
    <source>
        <strain evidence="10">QJT</strain>
        <tissue evidence="10">Leaf</tissue>
    </source>
</reference>
<name>A0AAP0EB82_9MAGN</name>
<evidence type="ECO:0000256" key="5">
    <source>
        <dbReference type="ARBA" id="ARBA00022801"/>
    </source>
</evidence>
<keyword evidence="6 8" id="KW-0063">Aspartyl esterase</keyword>
<dbReference type="InterPro" id="IPR000070">
    <property type="entry name" value="Pectinesterase_cat"/>
</dbReference>
<dbReference type="Pfam" id="PF01095">
    <property type="entry name" value="Pectinesterase"/>
    <property type="match status" value="1"/>
</dbReference>
<comment type="caution">
    <text evidence="10">The sequence shown here is derived from an EMBL/GenBank/DDBJ whole genome shotgun (WGS) entry which is preliminary data.</text>
</comment>
<comment type="catalytic activity">
    <reaction evidence="8">
        <text>[(1-&gt;4)-alpha-D-galacturonosyl methyl ester](n) + n H2O = [(1-&gt;4)-alpha-D-galacturonosyl](n) + n methanol + n H(+)</text>
        <dbReference type="Rhea" id="RHEA:22380"/>
        <dbReference type="Rhea" id="RHEA-COMP:14570"/>
        <dbReference type="Rhea" id="RHEA-COMP:14573"/>
        <dbReference type="ChEBI" id="CHEBI:15377"/>
        <dbReference type="ChEBI" id="CHEBI:15378"/>
        <dbReference type="ChEBI" id="CHEBI:17790"/>
        <dbReference type="ChEBI" id="CHEBI:140522"/>
        <dbReference type="ChEBI" id="CHEBI:140523"/>
        <dbReference type="EC" id="3.1.1.11"/>
    </reaction>
</comment>
<dbReference type="PROSITE" id="PS00503">
    <property type="entry name" value="PECTINESTERASE_2"/>
    <property type="match status" value="1"/>
</dbReference>
<dbReference type="GO" id="GO:0030599">
    <property type="term" value="F:pectinesterase activity"/>
    <property type="evidence" value="ECO:0007669"/>
    <property type="project" value="UniProtKB-UniRule"/>
</dbReference>
<evidence type="ECO:0000256" key="4">
    <source>
        <dbReference type="ARBA" id="ARBA00022512"/>
    </source>
</evidence>
<dbReference type="Gene3D" id="2.160.20.10">
    <property type="entry name" value="Single-stranded right-handed beta-helix, Pectin lyase-like"/>
    <property type="match status" value="1"/>
</dbReference>
<dbReference type="EC" id="3.1.1.11" evidence="3 8"/>